<gene>
    <name evidence="3" type="ORF">PHYEVI_LOCUS9667</name>
</gene>
<evidence type="ECO:0000313" key="4">
    <source>
        <dbReference type="Proteomes" id="UP001153712"/>
    </source>
</evidence>
<accession>A0A9N9TWS8</accession>
<sequence length="665" mass="76647">MTGRKSAPLVLACLYWTMVNECLCDVATLAQNENSAVSKFRDALQQQNTITILASIEERLRNLDTMHSLQLSRTFETKLDQYNRKLENLDSKLMRLEALVMMNLGKISENISTKNFKDDIAKTDTSRKLDSIYESITNRLNYVERKLDVDNAKIQEKFEKTFLHLDRIEKGTSKRDSDLETELSTVIKTLENLKKTNRITEEKFLNVSAENKNVSKHTLSLLVKYNSDARKFANKLHDNIVNSLQYIDNRTAKHMQISDETNVVLKQMKIDLKDDFNSYANKVADMNSDMWKNTDTTEDDLKSISFMVNNTQIELQNGVRSLMIQIGKISQKSDDAEAETNHKELEDIMTANFDKVLTNQEVFLESCHRLQMDESQIESEISVMLNKLIDMLEKKLANEVKDIKNFEKNLKNHDNRINRNLFQANQNIISLSEKSTMITQMITSEIRKIGTDLNALFSFVQSTTNEGSSAVSSKVILDKLNNIDKHSRNLEKAFHKPDNVSNHQLHIEIQKLSKSLTTILDRIQNYTRDINTNIQHLLLFDNTTTTTDTKHRPEINETIREAINQVFSSNFTTTKKKCPPNYRGLIDIRADLHDCEEATAKKPKPTRKSRRRKLKYDIDVRSDINSRMGGDDDDDTTTTTEMYITTTMPNEELNNMETTTMEVSN</sequence>
<evidence type="ECO:0000256" key="2">
    <source>
        <dbReference type="SAM" id="SignalP"/>
    </source>
</evidence>
<dbReference type="OrthoDB" id="6372889at2759"/>
<keyword evidence="1" id="KW-0175">Coiled coil</keyword>
<feature type="chain" id="PRO_5040478093" evidence="2">
    <location>
        <begin position="25"/>
        <end position="665"/>
    </location>
</feature>
<feature type="signal peptide" evidence="2">
    <location>
        <begin position="1"/>
        <end position="24"/>
    </location>
</feature>
<proteinExistence type="predicted"/>
<organism evidence="3 4">
    <name type="scientific">Phyllotreta striolata</name>
    <name type="common">Striped flea beetle</name>
    <name type="synonym">Crioceris striolata</name>
    <dbReference type="NCBI Taxonomy" id="444603"/>
    <lineage>
        <taxon>Eukaryota</taxon>
        <taxon>Metazoa</taxon>
        <taxon>Ecdysozoa</taxon>
        <taxon>Arthropoda</taxon>
        <taxon>Hexapoda</taxon>
        <taxon>Insecta</taxon>
        <taxon>Pterygota</taxon>
        <taxon>Neoptera</taxon>
        <taxon>Endopterygota</taxon>
        <taxon>Coleoptera</taxon>
        <taxon>Polyphaga</taxon>
        <taxon>Cucujiformia</taxon>
        <taxon>Chrysomeloidea</taxon>
        <taxon>Chrysomelidae</taxon>
        <taxon>Galerucinae</taxon>
        <taxon>Alticini</taxon>
        <taxon>Phyllotreta</taxon>
    </lineage>
</organism>
<dbReference type="EMBL" id="OU900099">
    <property type="protein sequence ID" value="CAG9863376.1"/>
    <property type="molecule type" value="Genomic_DNA"/>
</dbReference>
<name>A0A9N9TWS8_PHYSR</name>
<keyword evidence="2" id="KW-0732">Signal</keyword>
<dbReference type="Proteomes" id="UP001153712">
    <property type="component" value="Chromosome 6"/>
</dbReference>
<evidence type="ECO:0000313" key="3">
    <source>
        <dbReference type="EMBL" id="CAG9863376.1"/>
    </source>
</evidence>
<feature type="coiled-coil region" evidence="1">
    <location>
        <begin position="72"/>
        <end position="99"/>
    </location>
</feature>
<reference evidence="3" key="1">
    <citation type="submission" date="2022-01" db="EMBL/GenBank/DDBJ databases">
        <authorList>
            <person name="King R."/>
        </authorList>
    </citation>
    <scope>NUCLEOTIDE SEQUENCE</scope>
</reference>
<evidence type="ECO:0000256" key="1">
    <source>
        <dbReference type="SAM" id="Coils"/>
    </source>
</evidence>
<keyword evidence="4" id="KW-1185">Reference proteome</keyword>
<feature type="coiled-coil region" evidence="1">
    <location>
        <begin position="389"/>
        <end position="416"/>
    </location>
</feature>
<protein>
    <submittedName>
        <fullName evidence="3">Uncharacterized protein</fullName>
    </submittedName>
</protein>
<dbReference type="AlphaFoldDB" id="A0A9N9TWS8"/>